<evidence type="ECO:0000256" key="8">
    <source>
        <dbReference type="ARBA" id="ARBA00022853"/>
    </source>
</evidence>
<evidence type="ECO:0000259" key="10">
    <source>
        <dbReference type="PROSITE" id="PS50867"/>
    </source>
</evidence>
<evidence type="ECO:0000256" key="3">
    <source>
        <dbReference type="ARBA" id="ARBA00022603"/>
    </source>
</evidence>
<dbReference type="PROSITE" id="PS50868">
    <property type="entry name" value="POST_SET"/>
    <property type="match status" value="1"/>
</dbReference>
<dbReference type="InterPro" id="IPR007728">
    <property type="entry name" value="Pre-SET_dom"/>
</dbReference>
<comment type="subcellular location">
    <subcellularLocation>
        <location evidence="1">Chromosome</location>
    </subcellularLocation>
</comment>
<dbReference type="Ensembl" id="ENSSFAT00005004049.1">
    <property type="protein sequence ID" value="ENSSFAP00005003781.1"/>
    <property type="gene ID" value="ENSSFAG00005002588.1"/>
</dbReference>
<keyword evidence="5" id="KW-0949">S-adenosyl-L-methionine</keyword>
<keyword evidence="2" id="KW-0158">Chromosome</keyword>
<dbReference type="Pfam" id="PF05033">
    <property type="entry name" value="Pre-SET"/>
    <property type="match status" value="1"/>
</dbReference>
<dbReference type="InterPro" id="IPR050973">
    <property type="entry name" value="H3K9_Histone-Lys_N-MTase"/>
</dbReference>
<organism evidence="12 13">
    <name type="scientific">Salarias fasciatus</name>
    <name type="common">Jewelled blenny</name>
    <name type="synonym">Blennius fasciatus</name>
    <dbReference type="NCBI Taxonomy" id="181472"/>
    <lineage>
        <taxon>Eukaryota</taxon>
        <taxon>Metazoa</taxon>
        <taxon>Chordata</taxon>
        <taxon>Craniata</taxon>
        <taxon>Vertebrata</taxon>
        <taxon>Euteleostomi</taxon>
        <taxon>Actinopterygii</taxon>
        <taxon>Neopterygii</taxon>
        <taxon>Teleostei</taxon>
        <taxon>Neoteleostei</taxon>
        <taxon>Acanthomorphata</taxon>
        <taxon>Ovalentaria</taxon>
        <taxon>Blenniimorphae</taxon>
        <taxon>Blenniiformes</taxon>
        <taxon>Blennioidei</taxon>
        <taxon>Blenniidae</taxon>
        <taxon>Salariinae</taxon>
        <taxon>Salarias</taxon>
    </lineage>
</organism>
<keyword evidence="7" id="KW-0862">Zinc</keyword>
<dbReference type="PROSITE" id="PS50867">
    <property type="entry name" value="PRE_SET"/>
    <property type="match status" value="1"/>
</dbReference>
<keyword evidence="3" id="KW-0489">Methyltransferase</keyword>
<gene>
    <name evidence="12" type="primary">LOC115388645</name>
</gene>
<reference evidence="12" key="2">
    <citation type="submission" date="2025-08" db="UniProtKB">
        <authorList>
            <consortium name="Ensembl"/>
        </authorList>
    </citation>
    <scope>IDENTIFICATION</scope>
</reference>
<dbReference type="Gene3D" id="2.170.270.10">
    <property type="entry name" value="SET domain"/>
    <property type="match status" value="1"/>
</dbReference>
<dbReference type="GO" id="GO:0005694">
    <property type="term" value="C:chromosome"/>
    <property type="evidence" value="ECO:0007669"/>
    <property type="project" value="UniProtKB-SubCell"/>
</dbReference>
<evidence type="ECO:0000256" key="4">
    <source>
        <dbReference type="ARBA" id="ARBA00022679"/>
    </source>
</evidence>
<dbReference type="Pfam" id="PF00856">
    <property type="entry name" value="SET"/>
    <property type="match status" value="1"/>
</dbReference>
<dbReference type="GeneID" id="115388645"/>
<proteinExistence type="predicted"/>
<protein>
    <submittedName>
        <fullName evidence="12">SET domain and mariner transposase fusion gene</fullName>
    </submittedName>
</protein>
<evidence type="ECO:0000256" key="1">
    <source>
        <dbReference type="ARBA" id="ARBA00004286"/>
    </source>
</evidence>
<dbReference type="InterPro" id="IPR046341">
    <property type="entry name" value="SET_dom_sf"/>
</dbReference>
<feature type="domain" description="Post-SET" evidence="11">
    <location>
        <begin position="279"/>
        <end position="295"/>
    </location>
</feature>
<keyword evidence="4" id="KW-0808">Transferase</keyword>
<keyword evidence="8" id="KW-0156">Chromatin regulator</keyword>
<dbReference type="AlphaFoldDB" id="A0A672FA85"/>
<reference evidence="12" key="1">
    <citation type="submission" date="2019-06" db="EMBL/GenBank/DDBJ databases">
        <authorList>
            <consortium name="Wellcome Sanger Institute Data Sharing"/>
        </authorList>
    </citation>
    <scope>NUCLEOTIDE SEQUENCE [LARGE SCALE GENOMIC DNA]</scope>
</reference>
<accession>A0A672FA85</accession>
<dbReference type="SUPFAM" id="SSF82199">
    <property type="entry name" value="SET domain"/>
    <property type="match status" value="1"/>
</dbReference>
<dbReference type="SMART" id="SM00468">
    <property type="entry name" value="PreSET"/>
    <property type="match status" value="1"/>
</dbReference>
<evidence type="ECO:0000256" key="6">
    <source>
        <dbReference type="ARBA" id="ARBA00022723"/>
    </source>
</evidence>
<sequence>MVPLVEMSEIDGLHVDLSSGLEDVPVLFEELTRPTFQYSPDNVQGPGCTTDPSEVTLPGCSCRSQSCCSETCSCLRTHGRAYDDSGRLPDLSRTGGACSRPVFECNALCSCGDSCSNRVVQKGLQARLEVCSTQDRGWGVRALEEIPLGTFVCEYAGEVIDFVEARRRQLSQRADENNYIIAVREHAGAGSITETFVDPSRVGNVGRFLNHSCLPNLLMLPVRVHSVIPRLALFAARDIGAHEELTFDYSGGYSNQRPAERLCTERDSPAWGSRTDGPQRKACHCHASNCAGFLPLDLSVLN</sequence>
<evidence type="ECO:0000313" key="13">
    <source>
        <dbReference type="Proteomes" id="UP000472267"/>
    </source>
</evidence>
<evidence type="ECO:0000259" key="9">
    <source>
        <dbReference type="PROSITE" id="PS50280"/>
    </source>
</evidence>
<dbReference type="RefSeq" id="XP_029947728.1">
    <property type="nucleotide sequence ID" value="XM_030091868.1"/>
</dbReference>
<keyword evidence="13" id="KW-1185">Reference proteome</keyword>
<dbReference type="OMA" id="VDSMVPK"/>
<feature type="domain" description="Pre-SET" evidence="10">
    <location>
        <begin position="58"/>
        <end position="123"/>
    </location>
</feature>
<name>A0A672FA85_SALFA</name>
<dbReference type="GO" id="GO:0042054">
    <property type="term" value="F:histone methyltransferase activity"/>
    <property type="evidence" value="ECO:0007669"/>
    <property type="project" value="InterPro"/>
</dbReference>
<evidence type="ECO:0000259" key="11">
    <source>
        <dbReference type="PROSITE" id="PS50868"/>
    </source>
</evidence>
<dbReference type="PANTHER" id="PTHR46223">
    <property type="entry name" value="HISTONE-LYSINE N-METHYLTRANSFERASE SUV39H"/>
    <property type="match status" value="1"/>
</dbReference>
<dbReference type="InParanoid" id="A0A672FA85"/>
<dbReference type="GO" id="GO:0005634">
    <property type="term" value="C:nucleus"/>
    <property type="evidence" value="ECO:0007669"/>
    <property type="project" value="InterPro"/>
</dbReference>
<dbReference type="GO" id="GO:0032259">
    <property type="term" value="P:methylation"/>
    <property type="evidence" value="ECO:0007669"/>
    <property type="project" value="UniProtKB-KW"/>
</dbReference>
<dbReference type="InterPro" id="IPR001214">
    <property type="entry name" value="SET_dom"/>
</dbReference>
<dbReference type="OrthoDB" id="616263at2759"/>
<dbReference type="InterPro" id="IPR003616">
    <property type="entry name" value="Post-SET_dom"/>
</dbReference>
<dbReference type="PANTHER" id="PTHR46223:SF3">
    <property type="entry name" value="HISTONE-LYSINE N-METHYLTRANSFERASE SET-23"/>
    <property type="match status" value="1"/>
</dbReference>
<evidence type="ECO:0000256" key="5">
    <source>
        <dbReference type="ARBA" id="ARBA00022691"/>
    </source>
</evidence>
<keyword evidence="6" id="KW-0479">Metal-binding</keyword>
<evidence type="ECO:0000256" key="2">
    <source>
        <dbReference type="ARBA" id="ARBA00022454"/>
    </source>
</evidence>
<evidence type="ECO:0000313" key="12">
    <source>
        <dbReference type="Ensembl" id="ENSSFAP00005003781.1"/>
    </source>
</evidence>
<feature type="domain" description="SET" evidence="9">
    <location>
        <begin position="126"/>
        <end position="250"/>
    </location>
</feature>
<dbReference type="GO" id="GO:0008270">
    <property type="term" value="F:zinc ion binding"/>
    <property type="evidence" value="ECO:0007669"/>
    <property type="project" value="InterPro"/>
</dbReference>
<dbReference type="SMART" id="SM00317">
    <property type="entry name" value="SET"/>
    <property type="match status" value="1"/>
</dbReference>
<reference evidence="12" key="3">
    <citation type="submission" date="2025-09" db="UniProtKB">
        <authorList>
            <consortium name="Ensembl"/>
        </authorList>
    </citation>
    <scope>IDENTIFICATION</scope>
</reference>
<dbReference type="PROSITE" id="PS50280">
    <property type="entry name" value="SET"/>
    <property type="match status" value="1"/>
</dbReference>
<dbReference type="Proteomes" id="UP000472267">
    <property type="component" value="Chromosome 5"/>
</dbReference>
<evidence type="ECO:0000256" key="7">
    <source>
        <dbReference type="ARBA" id="ARBA00022833"/>
    </source>
</evidence>
<dbReference type="CDD" id="cd10544">
    <property type="entry name" value="SET_SETMAR"/>
    <property type="match status" value="1"/>
</dbReference>